<reference evidence="3" key="1">
    <citation type="submission" date="2016-10" db="EMBL/GenBank/DDBJ databases">
        <authorList>
            <person name="Varghese N."/>
            <person name="Submissions S."/>
        </authorList>
    </citation>
    <scope>NUCLEOTIDE SEQUENCE [LARGE SCALE GENOMIC DNA]</scope>
    <source>
        <strain evidence="3">DSM 45245</strain>
    </source>
</reference>
<feature type="transmembrane region" description="Helical" evidence="1">
    <location>
        <begin position="119"/>
        <end position="141"/>
    </location>
</feature>
<sequence length="275" mass="29143">MMPTATIADDLPPRTGESRGMALGRRWTWLAVLGVGLLLYFLVLSTLVATQNPNLVPVMLLLGATVIPAAFVTFMANRAPTWQVSAPTLAAFALFGGVLGAVMAGLLEYNTLRHLQWFPALLVAVIEEAVKLAIPAAVLFTRWLGRPGRMADGLVVGAATGAGFAALETMGYAFVVLLDSKGDVGAVEVTLFLRGLLASAAHLAWTGVAGAALWRVYLHGGRTRLISLIAAFIGVVALHTIWNAVPGPLTFVVVAAVSIGWLLWELHRSRTPEEA</sequence>
<evidence type="ECO:0000256" key="1">
    <source>
        <dbReference type="SAM" id="Phobius"/>
    </source>
</evidence>
<feature type="transmembrane region" description="Helical" evidence="1">
    <location>
        <begin position="55"/>
        <end position="76"/>
    </location>
</feature>
<name>A0A1H3RUN3_9ACTN</name>
<proteinExistence type="predicted"/>
<dbReference type="STRING" id="405436.SAMN05444365_10946"/>
<keyword evidence="1" id="KW-1133">Transmembrane helix</keyword>
<keyword evidence="1" id="KW-0472">Membrane</keyword>
<feature type="transmembrane region" description="Helical" evidence="1">
    <location>
        <begin position="195"/>
        <end position="218"/>
    </location>
</feature>
<evidence type="ECO:0000313" key="3">
    <source>
        <dbReference type="Proteomes" id="UP000242415"/>
    </source>
</evidence>
<evidence type="ECO:0000313" key="2">
    <source>
        <dbReference type="EMBL" id="SDZ28629.1"/>
    </source>
</evidence>
<protein>
    <submittedName>
        <fullName evidence="2">Membrane proteinase PrsW, cleaves anti-sigma factor RsiW, M82 family</fullName>
    </submittedName>
</protein>
<dbReference type="GO" id="GO:0008233">
    <property type="term" value="F:peptidase activity"/>
    <property type="evidence" value="ECO:0007669"/>
    <property type="project" value="InterPro"/>
</dbReference>
<keyword evidence="1" id="KW-0812">Transmembrane</keyword>
<accession>A0A1H3RUN3</accession>
<dbReference type="InterPro" id="IPR026898">
    <property type="entry name" value="PrsW"/>
</dbReference>
<dbReference type="AlphaFoldDB" id="A0A1H3RUN3"/>
<feature type="transmembrane region" description="Helical" evidence="1">
    <location>
        <begin position="88"/>
        <end position="107"/>
    </location>
</feature>
<keyword evidence="3" id="KW-1185">Reference proteome</keyword>
<dbReference type="PANTHER" id="PTHR36844:SF1">
    <property type="entry name" value="PROTEASE PRSW"/>
    <property type="match status" value="1"/>
</dbReference>
<organism evidence="2 3">
    <name type="scientific">Micromonospora pattaloongensis</name>
    <dbReference type="NCBI Taxonomy" id="405436"/>
    <lineage>
        <taxon>Bacteria</taxon>
        <taxon>Bacillati</taxon>
        <taxon>Actinomycetota</taxon>
        <taxon>Actinomycetes</taxon>
        <taxon>Micromonosporales</taxon>
        <taxon>Micromonosporaceae</taxon>
        <taxon>Micromonospora</taxon>
    </lineage>
</organism>
<dbReference type="EMBL" id="FNPH01000009">
    <property type="protein sequence ID" value="SDZ28629.1"/>
    <property type="molecule type" value="Genomic_DNA"/>
</dbReference>
<feature type="transmembrane region" description="Helical" evidence="1">
    <location>
        <begin position="248"/>
        <end position="264"/>
    </location>
</feature>
<dbReference type="Proteomes" id="UP000242415">
    <property type="component" value="Unassembled WGS sequence"/>
</dbReference>
<feature type="transmembrane region" description="Helical" evidence="1">
    <location>
        <begin position="153"/>
        <end position="175"/>
    </location>
</feature>
<feature type="transmembrane region" description="Helical" evidence="1">
    <location>
        <begin position="225"/>
        <end position="242"/>
    </location>
</feature>
<dbReference type="PANTHER" id="PTHR36844">
    <property type="entry name" value="PROTEASE PRSW"/>
    <property type="match status" value="1"/>
</dbReference>
<feature type="transmembrane region" description="Helical" evidence="1">
    <location>
        <begin position="27"/>
        <end position="49"/>
    </location>
</feature>
<dbReference type="Pfam" id="PF13367">
    <property type="entry name" value="PrsW-protease"/>
    <property type="match status" value="1"/>
</dbReference>
<gene>
    <name evidence="2" type="ORF">SAMN05444365_10946</name>
</gene>